<name>A0AAV4ED24_9GAST</name>
<accession>A0AAV4ED24</accession>
<protein>
    <recommendedName>
        <fullName evidence="3">Secreted protein</fullName>
    </recommendedName>
</protein>
<evidence type="ECO:0000313" key="2">
    <source>
        <dbReference type="Proteomes" id="UP000762676"/>
    </source>
</evidence>
<proteinExistence type="predicted"/>
<dbReference type="AlphaFoldDB" id="A0AAV4ED24"/>
<gene>
    <name evidence="1" type="ORF">ElyMa_001771000</name>
</gene>
<dbReference type="Proteomes" id="UP000762676">
    <property type="component" value="Unassembled WGS sequence"/>
</dbReference>
<sequence>MPRKLSPLAAVPTRAAIAPICLVPLAQRSFRRLDRLSPARCSEFSEIQQLEVSSSLDAHASSPTVKSQQHQLL</sequence>
<comment type="caution">
    <text evidence="1">The sequence shown here is derived from an EMBL/GenBank/DDBJ whole genome shotgun (WGS) entry which is preliminary data.</text>
</comment>
<organism evidence="1 2">
    <name type="scientific">Elysia marginata</name>
    <dbReference type="NCBI Taxonomy" id="1093978"/>
    <lineage>
        <taxon>Eukaryota</taxon>
        <taxon>Metazoa</taxon>
        <taxon>Spiralia</taxon>
        <taxon>Lophotrochozoa</taxon>
        <taxon>Mollusca</taxon>
        <taxon>Gastropoda</taxon>
        <taxon>Heterobranchia</taxon>
        <taxon>Euthyneura</taxon>
        <taxon>Panpulmonata</taxon>
        <taxon>Sacoglossa</taxon>
        <taxon>Placobranchoidea</taxon>
        <taxon>Plakobranchidae</taxon>
        <taxon>Elysia</taxon>
    </lineage>
</organism>
<evidence type="ECO:0000313" key="1">
    <source>
        <dbReference type="EMBL" id="GFR58569.1"/>
    </source>
</evidence>
<reference evidence="1 2" key="1">
    <citation type="journal article" date="2021" name="Elife">
        <title>Chloroplast acquisition without the gene transfer in kleptoplastic sea slugs, Plakobranchus ocellatus.</title>
        <authorList>
            <person name="Maeda T."/>
            <person name="Takahashi S."/>
            <person name="Yoshida T."/>
            <person name="Shimamura S."/>
            <person name="Takaki Y."/>
            <person name="Nagai Y."/>
            <person name="Toyoda A."/>
            <person name="Suzuki Y."/>
            <person name="Arimoto A."/>
            <person name="Ishii H."/>
            <person name="Satoh N."/>
            <person name="Nishiyama T."/>
            <person name="Hasebe M."/>
            <person name="Maruyama T."/>
            <person name="Minagawa J."/>
            <person name="Obokata J."/>
            <person name="Shigenobu S."/>
        </authorList>
    </citation>
    <scope>NUCLEOTIDE SEQUENCE [LARGE SCALE GENOMIC DNA]</scope>
</reference>
<dbReference type="EMBL" id="BMAT01003616">
    <property type="protein sequence ID" value="GFR58569.1"/>
    <property type="molecule type" value="Genomic_DNA"/>
</dbReference>
<keyword evidence="2" id="KW-1185">Reference proteome</keyword>
<evidence type="ECO:0008006" key="3">
    <source>
        <dbReference type="Google" id="ProtNLM"/>
    </source>
</evidence>